<dbReference type="EMBL" id="NDIQ01000022">
    <property type="protein sequence ID" value="PRT56188.1"/>
    <property type="molecule type" value="Genomic_DNA"/>
</dbReference>
<keyword evidence="6" id="KW-0227">DNA damage</keyword>
<proteinExistence type="inferred from homology"/>
<dbReference type="GO" id="GO:0097361">
    <property type="term" value="C:cytosolic [4Fe-4S] assembly targeting complex"/>
    <property type="evidence" value="ECO:0007669"/>
    <property type="project" value="UniProtKB-UniRule"/>
</dbReference>
<reference evidence="9 10" key="1">
    <citation type="submission" date="2017-04" db="EMBL/GenBank/DDBJ databases">
        <title>Genome sequencing of [Candida] sorbophila.</title>
        <authorList>
            <person name="Ahn J.O."/>
        </authorList>
    </citation>
    <scope>NUCLEOTIDE SEQUENCE [LARGE SCALE GENOMIC DNA]</scope>
    <source>
        <strain evidence="9 10">DS02</strain>
    </source>
</reference>
<feature type="domain" description="MMS19 N-terminal" evidence="8">
    <location>
        <begin position="36"/>
        <end position="285"/>
    </location>
</feature>
<dbReference type="RefSeq" id="XP_024666133.1">
    <property type="nucleotide sequence ID" value="XM_024810365.1"/>
</dbReference>
<dbReference type="Pfam" id="PF12460">
    <property type="entry name" value="MMS19_C"/>
    <property type="match status" value="1"/>
</dbReference>
<protein>
    <recommendedName>
        <fullName evidence="6">MMS19 nucleotide excision repair protein</fullName>
    </recommendedName>
</protein>
<evidence type="ECO:0000259" key="8">
    <source>
        <dbReference type="Pfam" id="PF14500"/>
    </source>
</evidence>
<dbReference type="AlphaFoldDB" id="A0A2T0FMH3"/>
<dbReference type="InterPro" id="IPR016024">
    <property type="entry name" value="ARM-type_fold"/>
</dbReference>
<evidence type="ECO:0000256" key="1">
    <source>
        <dbReference type="ARBA" id="ARBA00004123"/>
    </source>
</evidence>
<dbReference type="InterPro" id="IPR021133">
    <property type="entry name" value="HEAT_type_2"/>
</dbReference>
<gene>
    <name evidence="9" type="ORF">B9G98_03808</name>
</gene>
<dbReference type="InterPro" id="IPR039920">
    <property type="entry name" value="MMS19"/>
</dbReference>
<dbReference type="GO" id="GO:0006281">
    <property type="term" value="P:DNA repair"/>
    <property type="evidence" value="ECO:0007669"/>
    <property type="project" value="UniProtKB-UniRule"/>
</dbReference>
<dbReference type="Proteomes" id="UP000238350">
    <property type="component" value="Unassembled WGS sequence"/>
</dbReference>
<accession>A0A2T0FMH3</accession>
<dbReference type="InterPro" id="IPR029240">
    <property type="entry name" value="MMS19_N"/>
</dbReference>
<dbReference type="Pfam" id="PF14500">
    <property type="entry name" value="MMS19_N"/>
    <property type="match status" value="1"/>
</dbReference>
<evidence type="ECO:0000256" key="3">
    <source>
        <dbReference type="ARBA" id="ARBA00022737"/>
    </source>
</evidence>
<feature type="domain" description="MMS19 C-terminal" evidence="7">
    <location>
        <begin position="478"/>
        <end position="864"/>
    </location>
</feature>
<dbReference type="GO" id="GO:0005634">
    <property type="term" value="C:nucleus"/>
    <property type="evidence" value="ECO:0007669"/>
    <property type="project" value="UniProtKB-SubCell"/>
</dbReference>
<comment type="similarity">
    <text evidence="2 6">Belongs to the MET18/MMS19 family.</text>
</comment>
<keyword evidence="6" id="KW-0234">DNA repair</keyword>
<evidence type="ECO:0000256" key="5">
    <source>
        <dbReference type="PROSITE-ProRule" id="PRU00103"/>
    </source>
</evidence>
<comment type="function">
    <text evidence="6">Key component of the cytosolic iron-sulfur protein assembly (CIA) complex, a multiprotein complex that mediates the incorporation of iron-sulfur cluster into apoproteins specifically involved in DNA metabolism and genomic integrity. In the CIA complex, MMS19 acts as an adapter between early-acting CIA components and a subset of cellular target iron-sulfur proteins.</text>
</comment>
<organism evidence="9 10">
    <name type="scientific">Wickerhamiella sorbophila</name>
    <dbReference type="NCBI Taxonomy" id="45607"/>
    <lineage>
        <taxon>Eukaryota</taxon>
        <taxon>Fungi</taxon>
        <taxon>Dikarya</taxon>
        <taxon>Ascomycota</taxon>
        <taxon>Saccharomycotina</taxon>
        <taxon>Dipodascomycetes</taxon>
        <taxon>Dipodascales</taxon>
        <taxon>Trichomonascaceae</taxon>
        <taxon>Wickerhamiella</taxon>
    </lineage>
</organism>
<dbReference type="InterPro" id="IPR024687">
    <property type="entry name" value="MMS19_C"/>
</dbReference>
<dbReference type="Gene3D" id="1.25.10.10">
    <property type="entry name" value="Leucine-rich Repeat Variant"/>
    <property type="match status" value="1"/>
</dbReference>
<evidence type="ECO:0000256" key="6">
    <source>
        <dbReference type="RuleBase" id="RU367072"/>
    </source>
</evidence>
<evidence type="ECO:0000259" key="7">
    <source>
        <dbReference type="Pfam" id="PF12460"/>
    </source>
</evidence>
<dbReference type="GO" id="GO:0051604">
    <property type="term" value="P:protein maturation"/>
    <property type="evidence" value="ECO:0007669"/>
    <property type="project" value="UniProtKB-UniRule"/>
</dbReference>
<dbReference type="STRING" id="45607.A0A2T0FMH3"/>
<evidence type="ECO:0000256" key="2">
    <source>
        <dbReference type="ARBA" id="ARBA00009340"/>
    </source>
</evidence>
<dbReference type="SUPFAM" id="SSF48371">
    <property type="entry name" value="ARM repeat"/>
    <property type="match status" value="1"/>
</dbReference>
<keyword evidence="4 6" id="KW-0539">Nucleus</keyword>
<dbReference type="GO" id="GO:0016226">
    <property type="term" value="P:iron-sulfur cluster assembly"/>
    <property type="evidence" value="ECO:0007669"/>
    <property type="project" value="UniProtKB-UniRule"/>
</dbReference>
<comment type="caution">
    <text evidence="9">The sequence shown here is derived from an EMBL/GenBank/DDBJ whole genome shotgun (WGS) entry which is preliminary data.</text>
</comment>
<keyword evidence="10" id="KW-1185">Reference proteome</keyword>
<dbReference type="PANTHER" id="PTHR12891:SF0">
    <property type="entry name" value="MMS19 NUCLEOTIDE EXCISION REPAIR PROTEIN HOMOLOG"/>
    <property type="match status" value="1"/>
</dbReference>
<feature type="repeat" description="HEAT" evidence="5">
    <location>
        <begin position="836"/>
        <end position="876"/>
    </location>
</feature>
<name>A0A2T0FMH3_9ASCO</name>
<dbReference type="PROSITE" id="PS50077">
    <property type="entry name" value="HEAT_REPEAT"/>
    <property type="match status" value="1"/>
</dbReference>
<evidence type="ECO:0000313" key="10">
    <source>
        <dbReference type="Proteomes" id="UP000238350"/>
    </source>
</evidence>
<dbReference type="PANTHER" id="PTHR12891">
    <property type="entry name" value="DNA REPAIR/TRANSCRIPTION PROTEIN MET18/MMS19"/>
    <property type="match status" value="1"/>
</dbReference>
<dbReference type="InterPro" id="IPR011989">
    <property type="entry name" value="ARM-like"/>
</dbReference>
<dbReference type="OrthoDB" id="342900at2759"/>
<sequence length="908" mass="99840">MQSLINEYMLDNENAEATAQSLAQAVGPDNILEFIRLLGDQLVQQDDNVRLRATCCLSDTLKHITGLNRQQIEVIGTFLTDRLDDSACLLPVSTGLLTLANLSNFPSSLASIILERLVDIEVRREPQVKRNAILRLLDALSKFKSPSFVKTYVDLASGEKDPENLMLLLSLNQKILSNYTLSSSEKEDIFDLSFCYFPVTFTPPKNMPYKITAEEIKEQLRQTLINPSIAEYTIPGLISKLTAISITTKVETLSTLEACLKALDAGQLHAYWLQVWDGVKYEVLHGTIENETHESAINVLRCLITQGDEFTEVVQKEFTNLTNPKLGVQVAHLIVGVTEGYPREFELLANAAVETVVDGPANELNSRVPIINVLLKSSYPVPQGDSILSVLLAGVDGDVDFAKDAIQGLGLLALQSVEFSPLIIQKLTALLNNPQYEETALEVLITLAKPRSGPMVENFLSVLLSELSENWDPANARILNILAKTSVSKELLTKLTVRLYNRALASTETDYVVAMLHCLVTAAGHLDKSELSSFYDTVFPFLKEFVISSSSPAFQANIAIDQACQLGEIAGRAIPSSGQAQYVGKIQELFTKKTHLFGKRPTNLMSLFVSFIVALDEPPRVDISFVDLADTLSHSNDIYERSGYLRLVSVAANKWPQLYGDVDLYIQWLKKSIETDSPSLLNSLELLAWLGRGFILRNDPKGFEIANYLTGLLVHPTLGQFAAKVFGVLLAKDRLLVKDNGIVVRQLFRQRLLVEQLDILVEGARGPCRVNYMIALGAILRYSPAKALIPHLPKVLPIILESFDIPYEAVQLAAIGAVLVTLSDASKLFAAHLDALIPGLLAVSSKPELSATVRSTALSTLAEIANVLGSGAVEPYRQQVISGLVPALGDPKRSVRRQAARCRQAYYS</sequence>
<dbReference type="GeneID" id="36517556"/>
<evidence type="ECO:0000256" key="4">
    <source>
        <dbReference type="ARBA" id="ARBA00023242"/>
    </source>
</evidence>
<comment type="subcellular location">
    <subcellularLocation>
        <location evidence="1 6">Nucleus</location>
    </subcellularLocation>
</comment>
<evidence type="ECO:0000313" key="9">
    <source>
        <dbReference type="EMBL" id="PRT56188.1"/>
    </source>
</evidence>
<keyword evidence="3" id="KW-0677">Repeat</keyword>